<gene>
    <name evidence="2" type="ORF">SAMN02927900_05960</name>
</gene>
<dbReference type="AlphaFoldDB" id="A0A1G4U3W9"/>
<name>A0A1G4U3W9_9HYPH</name>
<evidence type="ECO:0000313" key="3">
    <source>
        <dbReference type="Proteomes" id="UP000199542"/>
    </source>
</evidence>
<accession>A0A1G4U3W9</accession>
<dbReference type="Proteomes" id="UP000199542">
    <property type="component" value="Unassembled WGS sequence"/>
</dbReference>
<dbReference type="EMBL" id="FMTM01000016">
    <property type="protein sequence ID" value="SCW87509.1"/>
    <property type="molecule type" value="Genomic_DNA"/>
</dbReference>
<protein>
    <submittedName>
        <fullName evidence="2">Uncharacterized protein</fullName>
    </submittedName>
</protein>
<sequence>MMATIFQRVEPSAPLMGNDDELAPSAKLNGPSGYIRGSSAEADNLVKP</sequence>
<evidence type="ECO:0000256" key="1">
    <source>
        <dbReference type="SAM" id="MobiDB-lite"/>
    </source>
</evidence>
<reference evidence="2 3" key="1">
    <citation type="submission" date="2016-10" db="EMBL/GenBank/DDBJ databases">
        <authorList>
            <person name="de Groot N.N."/>
        </authorList>
    </citation>
    <scope>NUCLEOTIDE SEQUENCE [LARGE SCALE GENOMIC DNA]</scope>
    <source>
        <strain evidence="2 3">CGMCC 1.3401</strain>
    </source>
</reference>
<feature type="region of interest" description="Disordered" evidence="1">
    <location>
        <begin position="1"/>
        <end position="48"/>
    </location>
</feature>
<organism evidence="2 3">
    <name type="scientific">Rhizobium mongolense subsp. loessense</name>
    <dbReference type="NCBI Taxonomy" id="158890"/>
    <lineage>
        <taxon>Bacteria</taxon>
        <taxon>Pseudomonadati</taxon>
        <taxon>Pseudomonadota</taxon>
        <taxon>Alphaproteobacteria</taxon>
        <taxon>Hyphomicrobiales</taxon>
        <taxon>Rhizobiaceae</taxon>
        <taxon>Rhizobium/Agrobacterium group</taxon>
        <taxon>Rhizobium</taxon>
    </lineage>
</organism>
<proteinExistence type="predicted"/>
<evidence type="ECO:0000313" key="2">
    <source>
        <dbReference type="EMBL" id="SCW87509.1"/>
    </source>
</evidence>